<sequence>MRPYHYSLLIPIVLVLAVGCVLLGSRPATAPEQRGVEMATTTRPAVSPMVEKPVEEPHSVTPATAPRTNATFSVGSTTHPIFVHAGETVLEAMNDLSASGRITYSGRDYPGLGLFVDTINGTKNGGGRYWVYYVNDISASAGISTTVLQPGDAVVWKYAPSYSLP</sequence>
<dbReference type="Proteomes" id="UP000230179">
    <property type="component" value="Unassembled WGS sequence"/>
</dbReference>
<proteinExistence type="predicted"/>
<gene>
    <name evidence="2" type="ORF">COU19_01960</name>
</gene>
<evidence type="ECO:0000259" key="1">
    <source>
        <dbReference type="Pfam" id="PF14478"/>
    </source>
</evidence>
<accession>A0A2H0U9S7</accession>
<dbReference type="Pfam" id="PF14478">
    <property type="entry name" value="DUF4430"/>
    <property type="match status" value="1"/>
</dbReference>
<protein>
    <recommendedName>
        <fullName evidence="1">Transcobalamin-like C-terminal domain-containing protein</fullName>
    </recommendedName>
</protein>
<dbReference type="Gene3D" id="2.170.130.30">
    <property type="match status" value="1"/>
</dbReference>
<evidence type="ECO:0000313" key="2">
    <source>
        <dbReference type="EMBL" id="PIR83147.1"/>
    </source>
</evidence>
<dbReference type="EMBL" id="PFBL01000017">
    <property type="protein sequence ID" value="PIR83147.1"/>
    <property type="molecule type" value="Genomic_DNA"/>
</dbReference>
<organism evidence="2 3">
    <name type="scientific">Candidatus Kaiserbacteria bacterium CG10_big_fil_rev_8_21_14_0_10_56_12</name>
    <dbReference type="NCBI Taxonomy" id="1974611"/>
    <lineage>
        <taxon>Bacteria</taxon>
        <taxon>Candidatus Kaiseribacteriota</taxon>
    </lineage>
</organism>
<evidence type="ECO:0000313" key="3">
    <source>
        <dbReference type="Proteomes" id="UP000230179"/>
    </source>
</evidence>
<name>A0A2H0U9S7_9BACT</name>
<comment type="caution">
    <text evidence="2">The sequence shown here is derived from an EMBL/GenBank/DDBJ whole genome shotgun (WGS) entry which is preliminary data.</text>
</comment>
<dbReference type="InterPro" id="IPR027954">
    <property type="entry name" value="Transcobalamin-like_C"/>
</dbReference>
<feature type="domain" description="Transcobalamin-like C-terminal" evidence="1">
    <location>
        <begin position="86"/>
        <end position="158"/>
    </location>
</feature>
<dbReference type="AlphaFoldDB" id="A0A2H0U9S7"/>
<reference evidence="3" key="1">
    <citation type="submission" date="2017-09" db="EMBL/GenBank/DDBJ databases">
        <title>Depth-based differentiation of microbial function through sediment-hosted aquifers and enrichment of novel symbionts in the deep terrestrial subsurface.</title>
        <authorList>
            <person name="Probst A.J."/>
            <person name="Ladd B."/>
            <person name="Jarett J.K."/>
            <person name="Geller-Mcgrath D.E."/>
            <person name="Sieber C.M.K."/>
            <person name="Emerson J.B."/>
            <person name="Anantharaman K."/>
            <person name="Thomas B.C."/>
            <person name="Malmstrom R."/>
            <person name="Stieglmeier M."/>
            <person name="Klingl A."/>
            <person name="Woyke T."/>
            <person name="Ryan C.M."/>
            <person name="Banfield J.F."/>
        </authorList>
    </citation>
    <scope>NUCLEOTIDE SEQUENCE [LARGE SCALE GENOMIC DNA]</scope>
</reference>
<dbReference type="PROSITE" id="PS51257">
    <property type="entry name" value="PROKAR_LIPOPROTEIN"/>
    <property type="match status" value="1"/>
</dbReference>